<protein>
    <submittedName>
        <fullName evidence="2">Uncharacterized protein</fullName>
    </submittedName>
</protein>
<name>A0A0P1GDV9_9RHOB</name>
<dbReference type="Proteomes" id="UP000054935">
    <property type="component" value="Unassembled WGS sequence"/>
</dbReference>
<dbReference type="RefSeq" id="WP_058247931.1">
    <property type="nucleotide sequence ID" value="NZ_CYSE01000004.1"/>
</dbReference>
<keyword evidence="1" id="KW-0812">Transmembrane</keyword>
<keyword evidence="1" id="KW-0472">Membrane</keyword>
<dbReference type="EMBL" id="CYSE01000004">
    <property type="protein sequence ID" value="CUH79352.1"/>
    <property type="molecule type" value="Genomic_DNA"/>
</dbReference>
<proteinExistence type="predicted"/>
<feature type="transmembrane region" description="Helical" evidence="1">
    <location>
        <begin position="109"/>
        <end position="140"/>
    </location>
</feature>
<feature type="transmembrane region" description="Helical" evidence="1">
    <location>
        <begin position="30"/>
        <end position="47"/>
    </location>
</feature>
<gene>
    <name evidence="2" type="ORF">TRN7648_02427</name>
</gene>
<evidence type="ECO:0000313" key="2">
    <source>
        <dbReference type="EMBL" id="CUH79352.1"/>
    </source>
</evidence>
<dbReference type="OrthoDB" id="7877274at2"/>
<keyword evidence="1" id="KW-1133">Transmembrane helix</keyword>
<evidence type="ECO:0000256" key="1">
    <source>
        <dbReference type="SAM" id="Phobius"/>
    </source>
</evidence>
<dbReference type="STRING" id="441103.TRN7648_02427"/>
<organism evidence="2 3">
    <name type="scientific">Tropicibacter naphthalenivorans</name>
    <dbReference type="NCBI Taxonomy" id="441103"/>
    <lineage>
        <taxon>Bacteria</taxon>
        <taxon>Pseudomonadati</taxon>
        <taxon>Pseudomonadota</taxon>
        <taxon>Alphaproteobacteria</taxon>
        <taxon>Rhodobacterales</taxon>
        <taxon>Roseobacteraceae</taxon>
        <taxon>Tropicibacter</taxon>
    </lineage>
</organism>
<keyword evidence="3" id="KW-1185">Reference proteome</keyword>
<evidence type="ECO:0000313" key="3">
    <source>
        <dbReference type="Proteomes" id="UP000054935"/>
    </source>
</evidence>
<reference evidence="2 3" key="1">
    <citation type="submission" date="2015-09" db="EMBL/GenBank/DDBJ databases">
        <authorList>
            <consortium name="Swine Surveillance"/>
        </authorList>
    </citation>
    <scope>NUCLEOTIDE SEQUENCE [LARGE SCALE GENOMIC DNA]</scope>
    <source>
        <strain evidence="2 3">CECT 7648</strain>
    </source>
</reference>
<sequence length="180" mass="19870">MIRPWNLSLCFVAASLPMLGAALVVLEMSLGLLAMLALVALIRLAWLDDNIVNDLLESERLPTAYINTMRRRQIWAWRLFGVASDRDPADVSPSLLATRLKAEAQCISTVLLTGAALVGAVLLPGLVGGVFFALMFWAAWQQMDRLAVTLVVLEYGAALPRERLLWRPAWVGSWLPRDDG</sequence>
<dbReference type="AlphaFoldDB" id="A0A0P1GDV9"/>
<accession>A0A0P1GDV9</accession>